<dbReference type="SUPFAM" id="SSF51735">
    <property type="entry name" value="NAD(P)-binding Rossmann-fold domains"/>
    <property type="match status" value="1"/>
</dbReference>
<evidence type="ECO:0000313" key="4">
    <source>
        <dbReference type="EMBL" id="MBY8823562.1"/>
    </source>
</evidence>
<accession>A0ABS7PT43</accession>
<name>A0ABS7PT43_9SPHN</name>
<dbReference type="PROSITE" id="PS00061">
    <property type="entry name" value="ADH_SHORT"/>
    <property type="match status" value="1"/>
</dbReference>
<comment type="similarity">
    <text evidence="1">Belongs to the short-chain dehydrogenases/reductases (SDR) family.</text>
</comment>
<dbReference type="Pfam" id="PF13561">
    <property type="entry name" value="adh_short_C2"/>
    <property type="match status" value="1"/>
</dbReference>
<evidence type="ECO:0000313" key="5">
    <source>
        <dbReference type="Proteomes" id="UP000706039"/>
    </source>
</evidence>
<dbReference type="InterPro" id="IPR002347">
    <property type="entry name" value="SDR_fam"/>
</dbReference>
<dbReference type="PRINTS" id="PR00081">
    <property type="entry name" value="GDHRDH"/>
</dbReference>
<keyword evidence="2" id="KW-0560">Oxidoreductase</keyword>
<protein>
    <submittedName>
        <fullName evidence="4">SDR family oxidoreductase</fullName>
    </submittedName>
</protein>
<evidence type="ECO:0000259" key="3">
    <source>
        <dbReference type="SMART" id="SM00822"/>
    </source>
</evidence>
<dbReference type="PANTHER" id="PTHR42760">
    <property type="entry name" value="SHORT-CHAIN DEHYDROGENASES/REDUCTASES FAMILY MEMBER"/>
    <property type="match status" value="1"/>
</dbReference>
<dbReference type="PRINTS" id="PR00080">
    <property type="entry name" value="SDRFAMILY"/>
</dbReference>
<feature type="domain" description="Ketoreductase" evidence="3">
    <location>
        <begin position="7"/>
        <end position="189"/>
    </location>
</feature>
<dbReference type="Gene3D" id="3.40.50.720">
    <property type="entry name" value="NAD(P)-binding Rossmann-like Domain"/>
    <property type="match status" value="1"/>
</dbReference>
<dbReference type="Proteomes" id="UP000706039">
    <property type="component" value="Unassembled WGS sequence"/>
</dbReference>
<keyword evidence="5" id="KW-1185">Reference proteome</keyword>
<evidence type="ECO:0000256" key="1">
    <source>
        <dbReference type="ARBA" id="ARBA00006484"/>
    </source>
</evidence>
<dbReference type="NCBIfam" id="NF005559">
    <property type="entry name" value="PRK07231.1"/>
    <property type="match status" value="1"/>
</dbReference>
<reference evidence="4 5" key="1">
    <citation type="submission" date="2021-08" db="EMBL/GenBank/DDBJ databases">
        <authorList>
            <person name="Tuo L."/>
        </authorList>
    </citation>
    <scope>NUCLEOTIDE SEQUENCE [LARGE SCALE GENOMIC DNA]</scope>
    <source>
        <strain evidence="4 5">JCM 31229</strain>
    </source>
</reference>
<proteinExistence type="inferred from homology"/>
<dbReference type="InterPro" id="IPR036291">
    <property type="entry name" value="NAD(P)-bd_dom_sf"/>
</dbReference>
<evidence type="ECO:0000256" key="2">
    <source>
        <dbReference type="ARBA" id="ARBA00023002"/>
    </source>
</evidence>
<dbReference type="InterPro" id="IPR057326">
    <property type="entry name" value="KR_dom"/>
</dbReference>
<dbReference type="CDD" id="cd05233">
    <property type="entry name" value="SDR_c"/>
    <property type="match status" value="1"/>
</dbReference>
<sequence length="251" mass="25466">MTCLAGKVAVVTGGNRGIGLGMALALLEAGAHVAIWSRGGIGDKAASAMLTRKGAKAIAIGCDVTDEAATAAAVSHTLAQFGRIDACFANAGISASTASPIGQLDLDAWRRVMQVNVEGALITAKHVVPAIVDGGRGGRLVLTSSTAARSGIAQRSAYPASKAAIEALCRSLAVELAEDGITVNAIAPGFVNSDMTRRADPRLADHFRSRIPGGRLGDPADIAGLAVFLASDESRYITGQTLIVDGGYSIG</sequence>
<dbReference type="InterPro" id="IPR020904">
    <property type="entry name" value="Sc_DH/Rdtase_CS"/>
</dbReference>
<comment type="caution">
    <text evidence="4">The sequence shown here is derived from an EMBL/GenBank/DDBJ whole genome shotgun (WGS) entry which is preliminary data.</text>
</comment>
<dbReference type="PANTHER" id="PTHR42760:SF133">
    <property type="entry name" value="3-OXOACYL-[ACYL-CARRIER-PROTEIN] REDUCTASE"/>
    <property type="match status" value="1"/>
</dbReference>
<dbReference type="RefSeq" id="WP_222990661.1">
    <property type="nucleotide sequence ID" value="NZ_JAINVV010000006.1"/>
</dbReference>
<organism evidence="4 5">
    <name type="scientific">Sphingomonas colocasiae</name>
    <dbReference type="NCBI Taxonomy" id="1848973"/>
    <lineage>
        <taxon>Bacteria</taxon>
        <taxon>Pseudomonadati</taxon>
        <taxon>Pseudomonadota</taxon>
        <taxon>Alphaproteobacteria</taxon>
        <taxon>Sphingomonadales</taxon>
        <taxon>Sphingomonadaceae</taxon>
        <taxon>Sphingomonas</taxon>
    </lineage>
</organism>
<dbReference type="EMBL" id="JAINVV010000006">
    <property type="protein sequence ID" value="MBY8823562.1"/>
    <property type="molecule type" value="Genomic_DNA"/>
</dbReference>
<dbReference type="SMART" id="SM00822">
    <property type="entry name" value="PKS_KR"/>
    <property type="match status" value="1"/>
</dbReference>
<gene>
    <name evidence="4" type="ORF">K7G82_14755</name>
</gene>